<dbReference type="RefSeq" id="WP_190547791.1">
    <property type="nucleotide sequence ID" value="NZ_CAWPNO010000085.1"/>
</dbReference>
<evidence type="ECO:0000313" key="2">
    <source>
        <dbReference type="EMBL" id="MBD2198959.1"/>
    </source>
</evidence>
<sequence>MKKFTSLLAIILSFVVYLSGASPALAQQSPPPPSPSRGIVTFYLTPEQQAQGVKIYGDILKYDLALPNPDISAILPENLSDFPAAYKQVIAQNQQKNGINGSFTEAWFDFQAARPLRSGTNTLFTVNAPINGRIYSVVAGLPVANQCPQKIKQTEIAFFDNVRDAESKADELDARGYLVYVSPKDDLTVKAFSQIFYDQTTGKKQANSSCLLVSGATEKVITDFRQIFTLLPPALQREAHQQPFEFSPRVGNSIYVANAVTALSKPNTISMK</sequence>
<feature type="signal peptide" evidence="1">
    <location>
        <begin position="1"/>
        <end position="26"/>
    </location>
</feature>
<gene>
    <name evidence="2" type="ORF">H6G24_26350</name>
</gene>
<reference evidence="2 3" key="1">
    <citation type="journal article" date="2020" name="ISME J.">
        <title>Comparative genomics reveals insights into cyanobacterial evolution and habitat adaptation.</title>
        <authorList>
            <person name="Chen M.Y."/>
            <person name="Teng W.K."/>
            <person name="Zhao L."/>
            <person name="Hu C.X."/>
            <person name="Zhou Y.K."/>
            <person name="Han B.P."/>
            <person name="Song L.R."/>
            <person name="Shu W.S."/>
        </authorList>
    </citation>
    <scope>NUCLEOTIDE SEQUENCE [LARGE SCALE GENOMIC DNA]</scope>
    <source>
        <strain evidence="2 3">FACHB-288</strain>
    </source>
</reference>
<comment type="caution">
    <text evidence="2">The sequence shown here is derived from an EMBL/GenBank/DDBJ whole genome shotgun (WGS) entry which is preliminary data.</text>
</comment>
<organism evidence="2 3">
    <name type="scientific">Calothrix parietina FACHB-288</name>
    <dbReference type="NCBI Taxonomy" id="2692896"/>
    <lineage>
        <taxon>Bacteria</taxon>
        <taxon>Bacillati</taxon>
        <taxon>Cyanobacteriota</taxon>
        <taxon>Cyanophyceae</taxon>
        <taxon>Nostocales</taxon>
        <taxon>Calotrichaceae</taxon>
        <taxon>Calothrix</taxon>
    </lineage>
</organism>
<evidence type="ECO:0000256" key="1">
    <source>
        <dbReference type="SAM" id="SignalP"/>
    </source>
</evidence>
<accession>A0ABR8AGA0</accession>
<keyword evidence="1" id="KW-0732">Signal</keyword>
<protein>
    <submittedName>
        <fullName evidence="2">Uncharacterized protein</fullName>
    </submittedName>
</protein>
<proteinExistence type="predicted"/>
<feature type="chain" id="PRO_5045911443" evidence="1">
    <location>
        <begin position="27"/>
        <end position="272"/>
    </location>
</feature>
<dbReference type="EMBL" id="JACJQH010000050">
    <property type="protein sequence ID" value="MBD2198959.1"/>
    <property type="molecule type" value="Genomic_DNA"/>
</dbReference>
<evidence type="ECO:0000313" key="3">
    <source>
        <dbReference type="Proteomes" id="UP000658514"/>
    </source>
</evidence>
<keyword evidence="3" id="KW-1185">Reference proteome</keyword>
<dbReference type="Proteomes" id="UP000658514">
    <property type="component" value="Unassembled WGS sequence"/>
</dbReference>
<name>A0ABR8AGA0_9CYAN</name>